<sequence>MVISGRCHREKKISCSKNLSAVLHSTSSRFRVLQNFVVYCTFLVDDFVTPLHVLDIWRSCDDFFLQLASFMKTRIFSQRRPIDGWKYMIEEIGPNAKRSNGSLSRLPSVSDEINYTSY</sequence>
<dbReference type="EMBL" id="OU503051">
    <property type="protein sequence ID" value="CAI9779315.1"/>
    <property type="molecule type" value="Genomic_DNA"/>
</dbReference>
<gene>
    <name evidence="1" type="ORF">FPE_LOCUS26745</name>
</gene>
<name>A0AAD2A0Q2_9LAMI</name>
<dbReference type="Proteomes" id="UP000834106">
    <property type="component" value="Chromosome 16"/>
</dbReference>
<evidence type="ECO:0000313" key="1">
    <source>
        <dbReference type="EMBL" id="CAI9779315.1"/>
    </source>
</evidence>
<proteinExistence type="predicted"/>
<protein>
    <submittedName>
        <fullName evidence="1">Uncharacterized protein</fullName>
    </submittedName>
</protein>
<dbReference type="PANTHER" id="PTHR35476:SF2">
    <property type="entry name" value="MUCIN-LIKE PROTEIN"/>
    <property type="match status" value="1"/>
</dbReference>
<reference evidence="1" key="1">
    <citation type="submission" date="2023-05" db="EMBL/GenBank/DDBJ databases">
        <authorList>
            <person name="Huff M."/>
        </authorList>
    </citation>
    <scope>NUCLEOTIDE SEQUENCE</scope>
</reference>
<dbReference type="InterPro" id="IPR052851">
    <property type="entry name" value="GCD1_mitochondrial"/>
</dbReference>
<accession>A0AAD2A0Q2</accession>
<dbReference type="PANTHER" id="PTHR35476">
    <property type="entry name" value="MUCIN-LIKE PROTEIN"/>
    <property type="match status" value="1"/>
</dbReference>
<organism evidence="1 2">
    <name type="scientific">Fraxinus pennsylvanica</name>
    <dbReference type="NCBI Taxonomy" id="56036"/>
    <lineage>
        <taxon>Eukaryota</taxon>
        <taxon>Viridiplantae</taxon>
        <taxon>Streptophyta</taxon>
        <taxon>Embryophyta</taxon>
        <taxon>Tracheophyta</taxon>
        <taxon>Spermatophyta</taxon>
        <taxon>Magnoliopsida</taxon>
        <taxon>eudicotyledons</taxon>
        <taxon>Gunneridae</taxon>
        <taxon>Pentapetalae</taxon>
        <taxon>asterids</taxon>
        <taxon>lamiids</taxon>
        <taxon>Lamiales</taxon>
        <taxon>Oleaceae</taxon>
        <taxon>Oleeae</taxon>
        <taxon>Fraxinus</taxon>
    </lineage>
</organism>
<keyword evidence="2" id="KW-1185">Reference proteome</keyword>
<dbReference type="AlphaFoldDB" id="A0AAD2A0Q2"/>
<evidence type="ECO:0000313" key="2">
    <source>
        <dbReference type="Proteomes" id="UP000834106"/>
    </source>
</evidence>